<dbReference type="OrthoDB" id="3184970at2759"/>
<dbReference type="Proteomes" id="UP000807469">
    <property type="component" value="Unassembled WGS sequence"/>
</dbReference>
<sequence>MNPITKDRNRTKTSKLFCAPDADVSFLSSDNVLFKLHSMHFRTNSEIFLAPEDAFVVTEAAQLSERAEILELLFQFVEPPPESRNYRYPSVMTLKVEIFFALAEAAEKYIVYGAMSTCITQMPNMIFFNSFKVLNHTVKHGYWEIAENAARRCLEVESPLEEATSTLTSPGVLQKWVVYYNAWRDAGKKASVIFAKNMNGACHIWAHGYTKYLRRIDKMPSLFTLICLPDAEFETLNPCKIRNCTCGALGRNPQFLPWLTEIYALPAIVPKLIDIVI</sequence>
<evidence type="ECO:0000313" key="1">
    <source>
        <dbReference type="EMBL" id="KAF9474359.1"/>
    </source>
</evidence>
<comment type="caution">
    <text evidence="1">The sequence shown here is derived from an EMBL/GenBank/DDBJ whole genome shotgun (WGS) entry which is preliminary data.</text>
</comment>
<gene>
    <name evidence="1" type="ORF">BDN70DRAFT_321165</name>
</gene>
<dbReference type="AlphaFoldDB" id="A0A9P5YTK6"/>
<accession>A0A9P5YTK6</accession>
<evidence type="ECO:0008006" key="3">
    <source>
        <dbReference type="Google" id="ProtNLM"/>
    </source>
</evidence>
<proteinExistence type="predicted"/>
<protein>
    <recommendedName>
        <fullName evidence="3">BTB domain-containing protein</fullName>
    </recommendedName>
</protein>
<organism evidence="1 2">
    <name type="scientific">Pholiota conissans</name>
    <dbReference type="NCBI Taxonomy" id="109636"/>
    <lineage>
        <taxon>Eukaryota</taxon>
        <taxon>Fungi</taxon>
        <taxon>Dikarya</taxon>
        <taxon>Basidiomycota</taxon>
        <taxon>Agaricomycotina</taxon>
        <taxon>Agaricomycetes</taxon>
        <taxon>Agaricomycetidae</taxon>
        <taxon>Agaricales</taxon>
        <taxon>Agaricineae</taxon>
        <taxon>Strophariaceae</taxon>
        <taxon>Pholiota</taxon>
    </lineage>
</organism>
<keyword evidence="2" id="KW-1185">Reference proteome</keyword>
<dbReference type="EMBL" id="MU155383">
    <property type="protein sequence ID" value="KAF9474359.1"/>
    <property type="molecule type" value="Genomic_DNA"/>
</dbReference>
<evidence type="ECO:0000313" key="2">
    <source>
        <dbReference type="Proteomes" id="UP000807469"/>
    </source>
</evidence>
<name>A0A9P5YTK6_9AGAR</name>
<reference evidence="1" key="1">
    <citation type="submission" date="2020-11" db="EMBL/GenBank/DDBJ databases">
        <authorList>
            <consortium name="DOE Joint Genome Institute"/>
            <person name="Ahrendt S."/>
            <person name="Riley R."/>
            <person name="Andreopoulos W."/>
            <person name="Labutti K."/>
            <person name="Pangilinan J."/>
            <person name="Ruiz-Duenas F.J."/>
            <person name="Barrasa J.M."/>
            <person name="Sanchez-Garcia M."/>
            <person name="Camarero S."/>
            <person name="Miyauchi S."/>
            <person name="Serrano A."/>
            <person name="Linde D."/>
            <person name="Babiker R."/>
            <person name="Drula E."/>
            <person name="Ayuso-Fernandez I."/>
            <person name="Pacheco R."/>
            <person name="Padilla G."/>
            <person name="Ferreira P."/>
            <person name="Barriuso J."/>
            <person name="Kellner H."/>
            <person name="Castanera R."/>
            <person name="Alfaro M."/>
            <person name="Ramirez L."/>
            <person name="Pisabarro A.G."/>
            <person name="Kuo A."/>
            <person name="Tritt A."/>
            <person name="Lipzen A."/>
            <person name="He G."/>
            <person name="Yan M."/>
            <person name="Ng V."/>
            <person name="Cullen D."/>
            <person name="Martin F."/>
            <person name="Rosso M.-N."/>
            <person name="Henrissat B."/>
            <person name="Hibbett D."/>
            <person name="Martinez A.T."/>
            <person name="Grigoriev I.V."/>
        </authorList>
    </citation>
    <scope>NUCLEOTIDE SEQUENCE</scope>
    <source>
        <strain evidence="1">CIRM-BRFM 674</strain>
    </source>
</reference>